<keyword evidence="5" id="KW-0675">Receptor</keyword>
<dbReference type="GO" id="GO:0004896">
    <property type="term" value="F:cytokine receptor activity"/>
    <property type="evidence" value="ECO:0007669"/>
    <property type="project" value="TreeGrafter"/>
</dbReference>
<feature type="transmembrane region" description="Helical" evidence="2">
    <location>
        <begin position="231"/>
        <end position="254"/>
    </location>
</feature>
<dbReference type="PANTHER" id="PTHR20859">
    <property type="entry name" value="INTERFERON/INTERLEUKIN RECEPTOR"/>
    <property type="match status" value="1"/>
</dbReference>
<accession>A0AAV1H0N7</accession>
<dbReference type="Pfam" id="PF01108">
    <property type="entry name" value="Tissue_fac"/>
    <property type="match status" value="1"/>
</dbReference>
<dbReference type="Proteomes" id="UP001178508">
    <property type="component" value="Chromosome 18"/>
</dbReference>
<evidence type="ECO:0000313" key="6">
    <source>
        <dbReference type="Proteomes" id="UP001178508"/>
    </source>
</evidence>
<dbReference type="InterPro" id="IPR013783">
    <property type="entry name" value="Ig-like_fold"/>
</dbReference>
<keyword evidence="2" id="KW-0472">Membrane</keyword>
<dbReference type="EMBL" id="OY660881">
    <property type="protein sequence ID" value="CAJ1078859.1"/>
    <property type="molecule type" value="Genomic_DNA"/>
</dbReference>
<dbReference type="PANTHER" id="PTHR20859:SF53">
    <property type="entry name" value="INTERLEUKIN-22 RECEPTOR SUBUNIT ALPHA-1"/>
    <property type="match status" value="1"/>
</dbReference>
<dbReference type="InterPro" id="IPR015373">
    <property type="entry name" value="Interferon/interleukin_rcp_dom"/>
</dbReference>
<proteinExistence type="predicted"/>
<name>A0AAV1H0N7_XYRNO</name>
<sequence>MMMMEMKTLLLLQLQLGVCVSLPPPSSVSISSFNMQHTLSFLPSLESPTHCRYAVQTVRLSRRKSWRSVAACSELMAGQTCNLTLVFKDPFESYLARVKAYTSSQTSNWTQSAHFQPLTDTVFGPPGLTVSGCGNCLLLHLTVPASGGLKQQLQLRDLYRSLEFQVKRTRDGAQYLMSVPFSEQVVISYLQTGVEYCVSVRVSGLLTSTSSLFSQPHCAFTSPPSPLDKSVLLVLGLTGALCALCLFLSGLVIYRGGRSFRRCSLLSALSSLLLRQDRGRPRVSSQTSSTQLHKDDSLT</sequence>
<gene>
    <name evidence="5" type="ORF">XNOV1_A034919</name>
</gene>
<dbReference type="GO" id="GO:0005886">
    <property type="term" value="C:plasma membrane"/>
    <property type="evidence" value="ECO:0007669"/>
    <property type="project" value="TreeGrafter"/>
</dbReference>
<protein>
    <submittedName>
        <fullName evidence="5">Interferon alpha/beta receptor 2-like isoform X3</fullName>
    </submittedName>
</protein>
<dbReference type="Gene3D" id="2.60.40.10">
    <property type="entry name" value="Immunoglobulins"/>
    <property type="match status" value="1"/>
</dbReference>
<dbReference type="InterPro" id="IPR050650">
    <property type="entry name" value="Type-II_Cytokine-TF_Rcpt"/>
</dbReference>
<keyword evidence="6" id="KW-1185">Reference proteome</keyword>
<reference evidence="5" key="1">
    <citation type="submission" date="2023-08" db="EMBL/GenBank/DDBJ databases">
        <authorList>
            <person name="Alioto T."/>
            <person name="Alioto T."/>
            <person name="Gomez Garrido J."/>
        </authorList>
    </citation>
    <scope>NUCLEOTIDE SEQUENCE</scope>
</reference>
<keyword evidence="2" id="KW-0812">Transmembrane</keyword>
<evidence type="ECO:0000256" key="1">
    <source>
        <dbReference type="SAM" id="MobiDB-lite"/>
    </source>
</evidence>
<dbReference type="Pfam" id="PF09294">
    <property type="entry name" value="Interfer-bind"/>
    <property type="match status" value="1"/>
</dbReference>
<keyword evidence="2" id="KW-1133">Transmembrane helix</keyword>
<organism evidence="5 6">
    <name type="scientific">Xyrichtys novacula</name>
    <name type="common">Pearly razorfish</name>
    <name type="synonym">Hemipteronotus novacula</name>
    <dbReference type="NCBI Taxonomy" id="13765"/>
    <lineage>
        <taxon>Eukaryota</taxon>
        <taxon>Metazoa</taxon>
        <taxon>Chordata</taxon>
        <taxon>Craniata</taxon>
        <taxon>Vertebrata</taxon>
        <taxon>Euteleostomi</taxon>
        <taxon>Actinopterygii</taxon>
        <taxon>Neopterygii</taxon>
        <taxon>Teleostei</taxon>
        <taxon>Neoteleostei</taxon>
        <taxon>Acanthomorphata</taxon>
        <taxon>Eupercaria</taxon>
        <taxon>Labriformes</taxon>
        <taxon>Labridae</taxon>
        <taxon>Xyrichtys</taxon>
    </lineage>
</organism>
<dbReference type="InterPro" id="IPR003961">
    <property type="entry name" value="FN3_dom"/>
</dbReference>
<evidence type="ECO:0000256" key="3">
    <source>
        <dbReference type="SAM" id="SignalP"/>
    </source>
</evidence>
<feature type="chain" id="PRO_5043426893" evidence="3">
    <location>
        <begin position="22"/>
        <end position="299"/>
    </location>
</feature>
<evidence type="ECO:0000259" key="4">
    <source>
        <dbReference type="PROSITE" id="PS50853"/>
    </source>
</evidence>
<dbReference type="AlphaFoldDB" id="A0AAV1H0N7"/>
<evidence type="ECO:0000256" key="2">
    <source>
        <dbReference type="SAM" id="Phobius"/>
    </source>
</evidence>
<feature type="region of interest" description="Disordered" evidence="1">
    <location>
        <begin position="280"/>
        <end position="299"/>
    </location>
</feature>
<feature type="signal peptide" evidence="3">
    <location>
        <begin position="1"/>
        <end position="21"/>
    </location>
</feature>
<feature type="domain" description="Fibronectin type-III" evidence="4">
    <location>
        <begin position="24"/>
        <end position="121"/>
    </location>
</feature>
<keyword evidence="3" id="KW-0732">Signal</keyword>
<dbReference type="SUPFAM" id="SSF49265">
    <property type="entry name" value="Fibronectin type III"/>
    <property type="match status" value="2"/>
</dbReference>
<dbReference type="PROSITE" id="PS50853">
    <property type="entry name" value="FN3"/>
    <property type="match status" value="1"/>
</dbReference>
<evidence type="ECO:0000313" key="5">
    <source>
        <dbReference type="EMBL" id="CAJ1078859.1"/>
    </source>
</evidence>
<dbReference type="InterPro" id="IPR036116">
    <property type="entry name" value="FN3_sf"/>
</dbReference>